<dbReference type="Gene3D" id="3.80.10.10">
    <property type="entry name" value="Ribonuclease Inhibitor"/>
    <property type="match status" value="2"/>
</dbReference>
<dbReference type="OrthoDB" id="10257471at2759"/>
<dbReference type="InterPro" id="IPR006553">
    <property type="entry name" value="Leu-rich_rpt_Cys-con_subtyp"/>
</dbReference>
<dbReference type="PANTHER" id="PTHR13318:SF190">
    <property type="entry name" value="PARTNER OF PAIRED, ISOFORM B"/>
    <property type="match status" value="1"/>
</dbReference>
<organism evidence="1 2">
    <name type="scientific">Penaeus vannamei</name>
    <name type="common">Whiteleg shrimp</name>
    <name type="synonym">Litopenaeus vannamei</name>
    <dbReference type="NCBI Taxonomy" id="6689"/>
    <lineage>
        <taxon>Eukaryota</taxon>
        <taxon>Metazoa</taxon>
        <taxon>Ecdysozoa</taxon>
        <taxon>Arthropoda</taxon>
        <taxon>Crustacea</taxon>
        <taxon>Multicrustacea</taxon>
        <taxon>Malacostraca</taxon>
        <taxon>Eumalacostraca</taxon>
        <taxon>Eucarida</taxon>
        <taxon>Decapoda</taxon>
        <taxon>Dendrobranchiata</taxon>
        <taxon>Penaeoidea</taxon>
        <taxon>Penaeidae</taxon>
        <taxon>Penaeus</taxon>
    </lineage>
</organism>
<comment type="caution">
    <text evidence="1">The sequence shown here is derived from an EMBL/GenBank/DDBJ whole genome shotgun (WGS) entry which is preliminary data.</text>
</comment>
<dbReference type="Pfam" id="PF13516">
    <property type="entry name" value="LRR_6"/>
    <property type="match status" value="2"/>
</dbReference>
<dbReference type="SUPFAM" id="SSF52047">
    <property type="entry name" value="RNI-like"/>
    <property type="match status" value="1"/>
</dbReference>
<dbReference type="InterPro" id="IPR032675">
    <property type="entry name" value="LRR_dom_sf"/>
</dbReference>
<dbReference type="SMART" id="SM00367">
    <property type="entry name" value="LRR_CC"/>
    <property type="match status" value="5"/>
</dbReference>
<protein>
    <submittedName>
        <fullName evidence="1">Protein AMN1</fullName>
    </submittedName>
</protein>
<dbReference type="Proteomes" id="UP000283509">
    <property type="component" value="Unassembled WGS sequence"/>
</dbReference>
<dbReference type="AlphaFoldDB" id="A0A3R7M9A7"/>
<evidence type="ECO:0000313" key="2">
    <source>
        <dbReference type="Proteomes" id="UP000283509"/>
    </source>
</evidence>
<name>A0A3R7M9A7_PENVA</name>
<proteinExistence type="predicted"/>
<reference evidence="1 2" key="2">
    <citation type="submission" date="2019-01" db="EMBL/GenBank/DDBJ databases">
        <title>The decoding of complex shrimp genome reveals the adaptation for benthos swimmer, frequently molting mechanism and breeding impact on genome.</title>
        <authorList>
            <person name="Sun Y."/>
            <person name="Gao Y."/>
            <person name="Yu Y."/>
        </authorList>
    </citation>
    <scope>NUCLEOTIDE SEQUENCE [LARGE SCALE GENOMIC DNA]</scope>
    <source>
        <tissue evidence="1">Muscle</tissue>
    </source>
</reference>
<gene>
    <name evidence="1" type="ORF">C7M84_011174</name>
</gene>
<dbReference type="InterPro" id="IPR001611">
    <property type="entry name" value="Leu-rich_rpt"/>
</dbReference>
<dbReference type="GO" id="GO:0031146">
    <property type="term" value="P:SCF-dependent proteasomal ubiquitin-dependent protein catabolic process"/>
    <property type="evidence" value="ECO:0007669"/>
    <property type="project" value="TreeGrafter"/>
</dbReference>
<dbReference type="STRING" id="6689.A0A3R7M9A7"/>
<evidence type="ECO:0000313" key="1">
    <source>
        <dbReference type="EMBL" id="ROT70567.1"/>
    </source>
</evidence>
<dbReference type="EMBL" id="QCYY01002412">
    <property type="protein sequence ID" value="ROT70567.1"/>
    <property type="molecule type" value="Genomic_DNA"/>
</dbReference>
<dbReference type="GO" id="GO:0019005">
    <property type="term" value="C:SCF ubiquitin ligase complex"/>
    <property type="evidence" value="ECO:0007669"/>
    <property type="project" value="TreeGrafter"/>
</dbReference>
<sequence>MQPSTLVDLCLDVTCSIPAEYYIRLPLPLKDRLLTKFTKRGSCTDTILSSLLHSHLTSLDLRDCQISGKGLACLDVAKHLQVLHLPQPPIVSDNHFSEYSLIRLGEGKTRLRIITLNGLSGVTDRVVGSLVGGCPFLQELHIPNTTITNHALTAIATLTHLVCLNIARTQVTDIGIQHLVGGGVRHSLQELRVDGCARLTDDSIETLCLCCSRLNILCFHHCPRVSERSRELLGELMACKMKQITWTVY</sequence>
<accession>A0A3R7M9A7</accession>
<keyword evidence="2" id="KW-1185">Reference proteome</keyword>
<dbReference type="PANTHER" id="PTHR13318">
    <property type="entry name" value="PARTNER OF PAIRED, ISOFORM B-RELATED"/>
    <property type="match status" value="1"/>
</dbReference>
<reference evidence="1 2" key="1">
    <citation type="submission" date="2018-04" db="EMBL/GenBank/DDBJ databases">
        <authorList>
            <person name="Zhang X."/>
            <person name="Yuan J."/>
            <person name="Li F."/>
            <person name="Xiang J."/>
        </authorList>
    </citation>
    <scope>NUCLEOTIDE SEQUENCE [LARGE SCALE GENOMIC DNA]</scope>
    <source>
        <tissue evidence="1">Muscle</tissue>
    </source>
</reference>